<protein>
    <submittedName>
        <fullName evidence="1">Uncharacterized protein</fullName>
    </submittedName>
</protein>
<comment type="caution">
    <text evidence="1">The sequence shown here is derived from an EMBL/GenBank/DDBJ whole genome shotgun (WGS) entry which is preliminary data.</text>
</comment>
<gene>
    <name evidence="1" type="ORF">S12H4_51658</name>
</gene>
<dbReference type="AlphaFoldDB" id="X1VAU6"/>
<dbReference type="EMBL" id="BARW01032671">
    <property type="protein sequence ID" value="GAJ02930.1"/>
    <property type="molecule type" value="Genomic_DNA"/>
</dbReference>
<organism evidence="1">
    <name type="scientific">marine sediment metagenome</name>
    <dbReference type="NCBI Taxonomy" id="412755"/>
    <lineage>
        <taxon>unclassified sequences</taxon>
        <taxon>metagenomes</taxon>
        <taxon>ecological metagenomes</taxon>
    </lineage>
</organism>
<accession>X1VAU6</accession>
<sequence length="154" mass="17676">MRLLKLAALARGLRYLPEETVRGGLVGELKLGKKPKQYDLRERIGFSRGVSKTGNIEQILLDNILGAFSISRASPEEDRHGTDFWVNRTNTLPKLSIDLKAREIDPLSFDPPKDDLALETYSNVANKTKGWTRDDSKRTDYILWFFKPTKRWVL</sequence>
<feature type="non-terminal residue" evidence="1">
    <location>
        <position position="154"/>
    </location>
</feature>
<reference evidence="1" key="1">
    <citation type="journal article" date="2014" name="Front. Microbiol.">
        <title>High frequency of phylogenetically diverse reductive dehalogenase-homologous genes in deep subseafloor sedimentary metagenomes.</title>
        <authorList>
            <person name="Kawai M."/>
            <person name="Futagami T."/>
            <person name="Toyoda A."/>
            <person name="Takaki Y."/>
            <person name="Nishi S."/>
            <person name="Hori S."/>
            <person name="Arai W."/>
            <person name="Tsubouchi T."/>
            <person name="Morono Y."/>
            <person name="Uchiyama I."/>
            <person name="Ito T."/>
            <person name="Fujiyama A."/>
            <person name="Inagaki F."/>
            <person name="Takami H."/>
        </authorList>
    </citation>
    <scope>NUCLEOTIDE SEQUENCE</scope>
    <source>
        <strain evidence="1">Expedition CK06-06</strain>
    </source>
</reference>
<name>X1VAU6_9ZZZZ</name>
<evidence type="ECO:0000313" key="1">
    <source>
        <dbReference type="EMBL" id="GAJ02930.1"/>
    </source>
</evidence>
<proteinExistence type="predicted"/>